<evidence type="ECO:0000256" key="3">
    <source>
        <dbReference type="ARBA" id="ARBA00023125"/>
    </source>
</evidence>
<keyword evidence="3" id="KW-0238">DNA-binding</keyword>
<protein>
    <submittedName>
        <fullName evidence="5">BlaI/MecI/CopY family transcriptional regulator</fullName>
    </submittedName>
</protein>
<name>A0A5P2G3F2_9BACT</name>
<keyword evidence="4" id="KW-0804">Transcription</keyword>
<dbReference type="Gene3D" id="1.10.4040.10">
    <property type="entry name" value="Penicillinase repressor domain"/>
    <property type="match status" value="1"/>
</dbReference>
<dbReference type="Proteomes" id="UP000292424">
    <property type="component" value="Chromosome"/>
</dbReference>
<dbReference type="RefSeq" id="WP_131329627.1">
    <property type="nucleotide sequence ID" value="NZ_CP044016.1"/>
</dbReference>
<evidence type="ECO:0000256" key="4">
    <source>
        <dbReference type="ARBA" id="ARBA00023163"/>
    </source>
</evidence>
<dbReference type="OrthoDB" id="1098508at2"/>
<dbReference type="InterPro" id="IPR005650">
    <property type="entry name" value="BlaI_family"/>
</dbReference>
<comment type="similarity">
    <text evidence="1">Belongs to the BlaI transcriptional regulatory family.</text>
</comment>
<dbReference type="GO" id="GO:0045892">
    <property type="term" value="P:negative regulation of DNA-templated transcription"/>
    <property type="evidence" value="ECO:0007669"/>
    <property type="project" value="InterPro"/>
</dbReference>
<dbReference type="EMBL" id="CP044016">
    <property type="protein sequence ID" value="QES88659.1"/>
    <property type="molecule type" value="Genomic_DNA"/>
</dbReference>
<gene>
    <name evidence="5" type="ORF">E0W69_008330</name>
</gene>
<dbReference type="GO" id="GO:0003677">
    <property type="term" value="F:DNA binding"/>
    <property type="evidence" value="ECO:0007669"/>
    <property type="project" value="UniProtKB-KW"/>
</dbReference>
<reference evidence="5 6" key="1">
    <citation type="submission" date="2019-09" db="EMBL/GenBank/DDBJ databases">
        <title>Complete genome sequence of Arachidicoccus sp. B3-10 isolated from apple orchard soil.</title>
        <authorList>
            <person name="Kim H.S."/>
            <person name="Han K.-I."/>
            <person name="Suh M.K."/>
            <person name="Lee K.C."/>
            <person name="Eom M.K."/>
            <person name="Kim J.-S."/>
            <person name="Kang S.W."/>
            <person name="Sin Y."/>
            <person name="Lee J.-S."/>
        </authorList>
    </citation>
    <scope>NUCLEOTIDE SEQUENCE [LARGE SCALE GENOMIC DNA]</scope>
    <source>
        <strain evidence="5 6">B3-10</strain>
    </source>
</reference>
<dbReference type="InterPro" id="IPR036390">
    <property type="entry name" value="WH_DNA-bd_sf"/>
</dbReference>
<sequence>MESLNQQEINIILSLYKLKEGTVKQVMETLNIDTPYTTLASVVKNLEKKKFLNAKLIGNTYLYTPSMTESKFKKDYVDGVVQGFFSNSYKELVNFFIHQKKLSANDLKEIIDNIENEK</sequence>
<organism evidence="5 6">
    <name type="scientific">Rhizosphaericola mali</name>
    <dbReference type="NCBI Taxonomy" id="2545455"/>
    <lineage>
        <taxon>Bacteria</taxon>
        <taxon>Pseudomonadati</taxon>
        <taxon>Bacteroidota</taxon>
        <taxon>Chitinophagia</taxon>
        <taxon>Chitinophagales</taxon>
        <taxon>Chitinophagaceae</taxon>
        <taxon>Rhizosphaericola</taxon>
    </lineage>
</organism>
<dbReference type="SUPFAM" id="SSF46785">
    <property type="entry name" value="Winged helix' DNA-binding domain"/>
    <property type="match status" value="1"/>
</dbReference>
<dbReference type="Gene3D" id="1.10.10.10">
    <property type="entry name" value="Winged helix-like DNA-binding domain superfamily/Winged helix DNA-binding domain"/>
    <property type="match status" value="1"/>
</dbReference>
<accession>A0A5P2G3F2</accession>
<evidence type="ECO:0000256" key="2">
    <source>
        <dbReference type="ARBA" id="ARBA00023015"/>
    </source>
</evidence>
<dbReference type="AlphaFoldDB" id="A0A5P2G3F2"/>
<evidence type="ECO:0000313" key="5">
    <source>
        <dbReference type="EMBL" id="QES88659.1"/>
    </source>
</evidence>
<evidence type="ECO:0000313" key="6">
    <source>
        <dbReference type="Proteomes" id="UP000292424"/>
    </source>
</evidence>
<evidence type="ECO:0000256" key="1">
    <source>
        <dbReference type="ARBA" id="ARBA00011046"/>
    </source>
</evidence>
<keyword evidence="6" id="KW-1185">Reference proteome</keyword>
<proteinExistence type="inferred from homology"/>
<dbReference type="InterPro" id="IPR036388">
    <property type="entry name" value="WH-like_DNA-bd_sf"/>
</dbReference>
<dbReference type="KEGG" id="arac:E0W69_008330"/>
<dbReference type="Pfam" id="PF03965">
    <property type="entry name" value="Penicillinase_R"/>
    <property type="match status" value="1"/>
</dbReference>
<keyword evidence="2" id="KW-0805">Transcription regulation</keyword>